<reference evidence="2" key="1">
    <citation type="submission" date="2022-11" db="EMBL/GenBank/DDBJ databases">
        <title>Methylomonas rapida sp. nov., Carotenoid-Producing Obligate Methanotrophs with High Growth Characteristics and Biotechnological Potential.</title>
        <authorList>
            <person name="Tikhonova E.N."/>
            <person name="Suleimanov R.Z."/>
            <person name="Miroshnikov K."/>
            <person name="Oshkin I.Y."/>
            <person name="Belova S.E."/>
            <person name="Danilova O.V."/>
            <person name="Ashikhmin A."/>
            <person name="Konopkin A."/>
            <person name="But S.Y."/>
            <person name="Khmelenina V.N."/>
            <person name="Kuznetsov N."/>
            <person name="Pimenov N.V."/>
            <person name="Dedysh S.N."/>
        </authorList>
    </citation>
    <scope>NUCLEOTIDE SEQUENCE</scope>
    <source>
        <strain evidence="2">MP1</strain>
    </source>
</reference>
<evidence type="ECO:0000256" key="1">
    <source>
        <dbReference type="SAM" id="Phobius"/>
    </source>
</evidence>
<organism evidence="2 3">
    <name type="scientific">Methylomonas rapida</name>
    <dbReference type="NCBI Taxonomy" id="2963939"/>
    <lineage>
        <taxon>Bacteria</taxon>
        <taxon>Pseudomonadati</taxon>
        <taxon>Pseudomonadota</taxon>
        <taxon>Gammaproteobacteria</taxon>
        <taxon>Methylococcales</taxon>
        <taxon>Methylococcaceae</taxon>
        <taxon>Methylomonas</taxon>
    </lineage>
</organism>
<keyword evidence="1" id="KW-1133">Transmembrane helix</keyword>
<keyword evidence="1" id="KW-0472">Membrane</keyword>
<proteinExistence type="predicted"/>
<accession>A0ABY7GPM9</accession>
<feature type="transmembrane region" description="Helical" evidence="1">
    <location>
        <begin position="20"/>
        <end position="38"/>
    </location>
</feature>
<keyword evidence="1" id="KW-0812">Transmembrane</keyword>
<dbReference type="EMBL" id="CP113517">
    <property type="protein sequence ID" value="WAR46462.1"/>
    <property type="molecule type" value="Genomic_DNA"/>
</dbReference>
<gene>
    <name evidence="2" type="ORF">NM686_008090</name>
</gene>
<evidence type="ECO:0000313" key="3">
    <source>
        <dbReference type="Proteomes" id="UP001162780"/>
    </source>
</evidence>
<evidence type="ECO:0000313" key="2">
    <source>
        <dbReference type="EMBL" id="WAR46462.1"/>
    </source>
</evidence>
<keyword evidence="3" id="KW-1185">Reference proteome</keyword>
<dbReference type="RefSeq" id="WP_255187371.1">
    <property type="nucleotide sequence ID" value="NZ_CP113517.1"/>
</dbReference>
<protein>
    <submittedName>
        <fullName evidence="2">Uncharacterized protein</fullName>
    </submittedName>
</protein>
<sequence>MVDEVPKYLEKAKAFSLRATQGSAIALAIALMANLPGLRVF</sequence>
<dbReference type="Proteomes" id="UP001162780">
    <property type="component" value="Chromosome"/>
</dbReference>
<name>A0ABY7GPM9_9GAMM</name>